<dbReference type="InterPro" id="IPR004358">
    <property type="entry name" value="Sig_transdc_His_kin-like_C"/>
</dbReference>
<dbReference type="Proteomes" id="UP000238589">
    <property type="component" value="Unassembled WGS sequence"/>
</dbReference>
<comment type="catalytic activity">
    <reaction evidence="1">
        <text>ATP + protein L-histidine = ADP + protein N-phospho-L-histidine.</text>
        <dbReference type="EC" id="2.7.13.3"/>
    </reaction>
</comment>
<feature type="coiled-coil region" evidence="7">
    <location>
        <begin position="14"/>
        <end position="41"/>
    </location>
</feature>
<dbReference type="Gene3D" id="1.10.287.130">
    <property type="match status" value="1"/>
</dbReference>
<evidence type="ECO:0000259" key="8">
    <source>
        <dbReference type="PROSITE" id="PS50109"/>
    </source>
</evidence>
<dbReference type="InterPro" id="IPR036097">
    <property type="entry name" value="HisK_dim/P_sf"/>
</dbReference>
<dbReference type="SUPFAM" id="SSF47384">
    <property type="entry name" value="Homodimeric domain of signal transducing histidine kinase"/>
    <property type="match status" value="1"/>
</dbReference>
<dbReference type="GO" id="GO:0000155">
    <property type="term" value="F:phosphorelay sensor kinase activity"/>
    <property type="evidence" value="ECO:0007669"/>
    <property type="project" value="InterPro"/>
</dbReference>
<dbReference type="InterPro" id="IPR036890">
    <property type="entry name" value="HATPase_C_sf"/>
</dbReference>
<evidence type="ECO:0000256" key="2">
    <source>
        <dbReference type="ARBA" id="ARBA00012438"/>
    </source>
</evidence>
<dbReference type="InterPro" id="IPR003661">
    <property type="entry name" value="HisK_dim/P_dom"/>
</dbReference>
<dbReference type="SMART" id="SM00387">
    <property type="entry name" value="HATPase_c"/>
    <property type="match status" value="1"/>
</dbReference>
<dbReference type="RefSeq" id="WP_105748230.1">
    <property type="nucleotide sequence ID" value="NZ_PVLQ01000027.1"/>
</dbReference>
<dbReference type="CDD" id="cd00082">
    <property type="entry name" value="HisKA"/>
    <property type="match status" value="1"/>
</dbReference>
<keyword evidence="7" id="KW-0175">Coiled coil</keyword>
<name>A0A2S9K5M2_9BURK</name>
<dbReference type="PANTHER" id="PTHR43711:SF32">
    <property type="entry name" value="SENSOR-TYPE HISTIDINE KINASE PRRB"/>
    <property type="match status" value="1"/>
</dbReference>
<dbReference type="InterPro" id="IPR005467">
    <property type="entry name" value="His_kinase_dom"/>
</dbReference>
<keyword evidence="5" id="KW-0418">Kinase</keyword>
<dbReference type="EC" id="2.7.13.3" evidence="2"/>
<dbReference type="CDD" id="cd00075">
    <property type="entry name" value="HATPase"/>
    <property type="match status" value="1"/>
</dbReference>
<dbReference type="PANTHER" id="PTHR43711">
    <property type="entry name" value="TWO-COMPONENT HISTIDINE KINASE"/>
    <property type="match status" value="1"/>
</dbReference>
<dbReference type="InterPro" id="IPR003594">
    <property type="entry name" value="HATPase_dom"/>
</dbReference>
<keyword evidence="4" id="KW-0808">Transferase</keyword>
<protein>
    <recommendedName>
        <fullName evidence="2">histidine kinase</fullName>
        <ecNumber evidence="2">2.7.13.3</ecNumber>
    </recommendedName>
</protein>
<dbReference type="PRINTS" id="PR00344">
    <property type="entry name" value="BCTRLSENSOR"/>
</dbReference>
<accession>A0A2S9K5M2</accession>
<evidence type="ECO:0000256" key="6">
    <source>
        <dbReference type="ARBA" id="ARBA00023012"/>
    </source>
</evidence>
<evidence type="ECO:0000256" key="1">
    <source>
        <dbReference type="ARBA" id="ARBA00000085"/>
    </source>
</evidence>
<organism evidence="9 10">
    <name type="scientific">Malikia granosa</name>
    <dbReference type="NCBI Taxonomy" id="263067"/>
    <lineage>
        <taxon>Bacteria</taxon>
        <taxon>Pseudomonadati</taxon>
        <taxon>Pseudomonadota</taxon>
        <taxon>Betaproteobacteria</taxon>
        <taxon>Burkholderiales</taxon>
        <taxon>Comamonadaceae</taxon>
        <taxon>Malikia</taxon>
    </lineage>
</organism>
<keyword evidence="6" id="KW-0902">Two-component regulatory system</keyword>
<evidence type="ECO:0000313" key="9">
    <source>
        <dbReference type="EMBL" id="PRD65704.1"/>
    </source>
</evidence>
<dbReference type="PROSITE" id="PS50109">
    <property type="entry name" value="HIS_KIN"/>
    <property type="match status" value="1"/>
</dbReference>
<sequence>MSERNAETQTARELRQAYDVIAELEARLDEVNARLFKAERGKSNFISHALNELNNPLSAIIGLTEQVISMPQPAWDQVRESLQWVRDESCYLEFQLKNLFMAGELEDGVAQMRSARVDVYAVLNAVITRYLALAQRKGVRIACNGAHALLPMAGATRHFNTDGAALSLIFANLLDNAVKFSPPGGEVRVQVDIHPSGLDIAVAEDGPGIAAADRTHVFDRFWQHDDSRTKSYRGLGLGLSVALSCAELLGAKLQLSEPGQVGARFTLHLPALEADQLTDAPDDNVFFFDQPGDDDASVEQRF</sequence>
<evidence type="ECO:0000256" key="7">
    <source>
        <dbReference type="SAM" id="Coils"/>
    </source>
</evidence>
<comment type="caution">
    <text evidence="9">The sequence shown here is derived from an EMBL/GenBank/DDBJ whole genome shotgun (WGS) entry which is preliminary data.</text>
</comment>
<proteinExistence type="predicted"/>
<reference evidence="9 10" key="1">
    <citation type="submission" date="2018-03" db="EMBL/GenBank/DDBJ databases">
        <title>Comparative genomics illustrates the genes involved in a hyperalkaliphilic mechanisms of Serpentinomonas isolated from highly-alkaline calcium-rich serpentinized springs.</title>
        <authorList>
            <person name="Suzuki S."/>
            <person name="Ishii S."/>
            <person name="Walworth N."/>
            <person name="Bird L."/>
            <person name="Kuenen J.G."/>
            <person name="Nealson K.H."/>
        </authorList>
    </citation>
    <scope>NUCLEOTIDE SEQUENCE [LARGE SCALE GENOMIC DNA]</scope>
    <source>
        <strain evidence="9 10">P1</strain>
    </source>
</reference>
<evidence type="ECO:0000256" key="4">
    <source>
        <dbReference type="ARBA" id="ARBA00022679"/>
    </source>
</evidence>
<dbReference type="OrthoDB" id="9804645at2"/>
<dbReference type="AlphaFoldDB" id="A0A2S9K5M2"/>
<dbReference type="Pfam" id="PF02518">
    <property type="entry name" value="HATPase_c"/>
    <property type="match status" value="1"/>
</dbReference>
<dbReference type="EMBL" id="PVLQ01000027">
    <property type="protein sequence ID" value="PRD65704.1"/>
    <property type="molecule type" value="Genomic_DNA"/>
</dbReference>
<gene>
    <name evidence="9" type="ORF">C6P64_09065</name>
</gene>
<dbReference type="SUPFAM" id="SSF55874">
    <property type="entry name" value="ATPase domain of HSP90 chaperone/DNA topoisomerase II/histidine kinase"/>
    <property type="match status" value="1"/>
</dbReference>
<keyword evidence="3" id="KW-0597">Phosphoprotein</keyword>
<keyword evidence="10" id="KW-1185">Reference proteome</keyword>
<dbReference type="Gene3D" id="3.30.565.10">
    <property type="entry name" value="Histidine kinase-like ATPase, C-terminal domain"/>
    <property type="match status" value="1"/>
</dbReference>
<feature type="domain" description="Histidine kinase" evidence="8">
    <location>
        <begin position="48"/>
        <end position="273"/>
    </location>
</feature>
<evidence type="ECO:0000256" key="3">
    <source>
        <dbReference type="ARBA" id="ARBA00022553"/>
    </source>
</evidence>
<evidence type="ECO:0000313" key="10">
    <source>
        <dbReference type="Proteomes" id="UP000238589"/>
    </source>
</evidence>
<dbReference type="InterPro" id="IPR050736">
    <property type="entry name" value="Sensor_HK_Regulatory"/>
</dbReference>
<evidence type="ECO:0000256" key="5">
    <source>
        <dbReference type="ARBA" id="ARBA00022777"/>
    </source>
</evidence>